<sequence>MGMERVTINEEILMKIRTPKPGNSQWQTASTNLSEVVNLVRIPEISRYRHIPNYKGKQPDGKASTANIEKSVWKGVHLL</sequence>
<keyword evidence="1" id="KW-1185">Reference proteome</keyword>
<proteinExistence type="predicted"/>
<evidence type="ECO:0000313" key="2">
    <source>
        <dbReference type="WBParaSite" id="jg6641"/>
    </source>
</evidence>
<protein>
    <submittedName>
        <fullName evidence="2">Uncharacterized protein</fullName>
    </submittedName>
</protein>
<dbReference type="Proteomes" id="UP000887574">
    <property type="component" value="Unplaced"/>
</dbReference>
<name>A0A915EJS1_9BILA</name>
<reference evidence="2" key="1">
    <citation type="submission" date="2022-11" db="UniProtKB">
        <authorList>
            <consortium name="WormBaseParasite"/>
        </authorList>
    </citation>
    <scope>IDENTIFICATION</scope>
</reference>
<accession>A0A915EJS1</accession>
<organism evidence="1 2">
    <name type="scientific">Ditylenchus dipsaci</name>
    <dbReference type="NCBI Taxonomy" id="166011"/>
    <lineage>
        <taxon>Eukaryota</taxon>
        <taxon>Metazoa</taxon>
        <taxon>Ecdysozoa</taxon>
        <taxon>Nematoda</taxon>
        <taxon>Chromadorea</taxon>
        <taxon>Rhabditida</taxon>
        <taxon>Tylenchina</taxon>
        <taxon>Tylenchomorpha</taxon>
        <taxon>Sphaerularioidea</taxon>
        <taxon>Anguinidae</taxon>
        <taxon>Anguininae</taxon>
        <taxon>Ditylenchus</taxon>
    </lineage>
</organism>
<dbReference type="AlphaFoldDB" id="A0A915EJS1"/>
<dbReference type="WBParaSite" id="jg6641">
    <property type="protein sequence ID" value="jg6641"/>
    <property type="gene ID" value="jg6641"/>
</dbReference>
<evidence type="ECO:0000313" key="1">
    <source>
        <dbReference type="Proteomes" id="UP000887574"/>
    </source>
</evidence>